<evidence type="ECO:0000256" key="13">
    <source>
        <dbReference type="HAMAP-Rule" id="MF_00969"/>
    </source>
</evidence>
<feature type="domain" description="Helicase ATP-binding" evidence="14">
    <location>
        <begin position="639"/>
        <end position="800"/>
    </location>
</feature>
<comment type="similarity">
    <text evidence="11 13">In the C-terminal section; belongs to the helicase family. RecG subfamily.</text>
</comment>
<dbReference type="Pfam" id="PF00271">
    <property type="entry name" value="Helicase_C"/>
    <property type="match status" value="1"/>
</dbReference>
<dbReference type="GO" id="GO:0003678">
    <property type="term" value="F:DNA helicase activity"/>
    <property type="evidence" value="ECO:0007669"/>
    <property type="project" value="TreeGrafter"/>
</dbReference>
<keyword evidence="9 13" id="KW-0234">DNA repair</keyword>
<dbReference type="InterPro" id="IPR004576">
    <property type="entry name" value="Mfd"/>
</dbReference>
<dbReference type="InterPro" id="IPR003711">
    <property type="entry name" value="CarD-like/TRCF_RID"/>
</dbReference>
<dbReference type="Pfam" id="PF02559">
    <property type="entry name" value="CarD_TRCF_RID"/>
    <property type="match status" value="1"/>
</dbReference>
<dbReference type="InterPro" id="IPR011545">
    <property type="entry name" value="DEAD/DEAH_box_helicase_dom"/>
</dbReference>
<evidence type="ECO:0000259" key="14">
    <source>
        <dbReference type="PROSITE" id="PS51192"/>
    </source>
</evidence>
<dbReference type="GO" id="GO:0016787">
    <property type="term" value="F:hydrolase activity"/>
    <property type="evidence" value="ECO:0007669"/>
    <property type="project" value="UniProtKB-KW"/>
</dbReference>
<accession>A0A1Q5Q129</accession>
<dbReference type="PANTHER" id="PTHR47964:SF1">
    <property type="entry name" value="ATP-DEPENDENT DNA HELICASE HOMOLOG RECG, CHLOROPLASTIC"/>
    <property type="match status" value="1"/>
</dbReference>
<dbReference type="Pfam" id="PF17757">
    <property type="entry name" value="UvrB_inter"/>
    <property type="match status" value="1"/>
</dbReference>
<dbReference type="FunFam" id="3.40.50.300:FF:000300">
    <property type="entry name" value="Transcription-repair-coupling factor"/>
    <property type="match status" value="1"/>
</dbReference>
<dbReference type="Gene3D" id="3.90.1150.50">
    <property type="entry name" value="Transcription-repair-coupling factor, D7 domain"/>
    <property type="match status" value="1"/>
</dbReference>
<name>A0A1Q5Q129_9ACTO</name>
<dbReference type="GO" id="GO:0003684">
    <property type="term" value="F:damaged DNA binding"/>
    <property type="evidence" value="ECO:0007669"/>
    <property type="project" value="InterPro"/>
</dbReference>
<comment type="similarity">
    <text evidence="10 13">In the N-terminal section; belongs to the UvrB family.</text>
</comment>
<dbReference type="Pfam" id="PF03461">
    <property type="entry name" value="TRCF"/>
    <property type="match status" value="1"/>
</dbReference>
<dbReference type="RefSeq" id="WP_073716984.1">
    <property type="nucleotide sequence ID" value="NZ_MQVR01000053.1"/>
</dbReference>
<dbReference type="PANTHER" id="PTHR47964">
    <property type="entry name" value="ATP-DEPENDENT DNA HELICASE HOMOLOG RECG, CHLOROPLASTIC"/>
    <property type="match status" value="1"/>
</dbReference>
<dbReference type="EC" id="3.6.4.-" evidence="13"/>
<dbReference type="Gene3D" id="3.30.2060.10">
    <property type="entry name" value="Penicillin-binding protein 1b domain"/>
    <property type="match status" value="1"/>
</dbReference>
<protein>
    <recommendedName>
        <fullName evidence="12 13">Transcription-repair-coupling factor</fullName>
        <shortName evidence="13">TRCF</shortName>
        <ecNumber evidence="13">3.6.4.-</ecNumber>
    </recommendedName>
</protein>
<dbReference type="Gene3D" id="3.40.50.300">
    <property type="entry name" value="P-loop containing nucleotide triphosphate hydrolases"/>
    <property type="match status" value="2"/>
</dbReference>
<dbReference type="InterPro" id="IPR041471">
    <property type="entry name" value="UvrB_inter"/>
</dbReference>
<evidence type="ECO:0000256" key="7">
    <source>
        <dbReference type="ARBA" id="ARBA00022840"/>
    </source>
</evidence>
<dbReference type="OrthoDB" id="9804325at2"/>
<keyword evidence="5 13" id="KW-0378">Hydrolase</keyword>
<dbReference type="SMART" id="SM00982">
    <property type="entry name" value="TRCF"/>
    <property type="match status" value="1"/>
</dbReference>
<dbReference type="PROSITE" id="PS51192">
    <property type="entry name" value="HELICASE_ATP_BIND_1"/>
    <property type="match status" value="1"/>
</dbReference>
<dbReference type="EMBL" id="MQVR01000053">
    <property type="protein sequence ID" value="OKL53573.1"/>
    <property type="molecule type" value="Genomic_DNA"/>
</dbReference>
<dbReference type="InterPro" id="IPR001650">
    <property type="entry name" value="Helicase_C-like"/>
</dbReference>
<keyword evidence="3 13" id="KW-0547">Nucleotide-binding</keyword>
<dbReference type="STRING" id="208480.SAMN02910418_01350"/>
<dbReference type="InterPro" id="IPR037235">
    <property type="entry name" value="TRCF-like_C_D7"/>
</dbReference>
<dbReference type="GO" id="GO:0006355">
    <property type="term" value="P:regulation of DNA-templated transcription"/>
    <property type="evidence" value="ECO:0007669"/>
    <property type="project" value="UniProtKB-UniRule"/>
</dbReference>
<dbReference type="InterPro" id="IPR027417">
    <property type="entry name" value="P-loop_NTPase"/>
</dbReference>
<sequence length="1176" mass="128634">MDLRPLLPLLAHDASFADAVAAVPDRGLKTLVAPAGIRPALLAAAAEARPLAIVTPTGRQADELAAALRGYLPDADVAVLPAWETLPHEKLSPRPDTVARRLAVLRRLAHPDPHTPGAGPLRVVIIPVRSLIQPVVAGAAELEPVRLAVGEEIDMQEVVARLADAAYTRVDMVERRGEFAVRGGLLDIFPPTESHPLRVEFFGDEVDEIRSFSVADQRSIEASEFLWAPPAREILLTDRVRARAREAIADFPGARDMLERLSEGIAVEGMESLAGVLVEDMHSVVANLDPEMLLVALDPERIARRVDDLLATTEEFLSAAWTSAAAGGEAPLVLRKASFLTLDQTREAALERRLGWWELTELPSGAEGEHVLDAEAASRYRGRIDELATDLAAWLHEGRHVVITTDGPGPGRRVAEQLADAGIAAAYAPDAPAGLPTGTVHVTLGTLAEGYLAPGARVVHLAHSDLTGRRRDTAAAGQKMPTKRRKTVDPLALKPGDYVVHDTHGVGQFVELITRSVGAGAKKGMREYVVIEYAASRRGGPPDRLFVPTDSLDQVTKYTGGEAPSVNRLGGSDWAKTKSRARKAIREIAAELIRLYAARTSAKGHAFSPDTPWQRELEEAFPYMETPDQLATIEDVKADMERPVPMDRLICGDVGYGKTEIAVRAAFKAVQDGKQVAVLCPTTLLAQQHFETFSERYGGFPVRVAALSRFQSAKEAREIKDGLKAGTIDVVIGTHRLVTGEVHFKDLGLVIVDEEQRFGVEHKEALKQLRTDVDVLAMSATPIPRTLEMAVTGIREMSTLATPPEERHPVLTYVGRYEEKQIAAAIRRELLRDGQVFFVHNRVESIDRVAARLHELVPEARIGVGHGKMNETQLEKVIVDFWNREYDVLVCTTIVETGLDISNANTLIVDRADAFGLSQLHQLRGRVGRGRDRAYAYFLYHPEKTLTETAYERLRTIAANTDLGAGMQVAMKDLEIRGAGNLLGGEQSGHIAGVGFDLYVRMVAEAVAAFKGEYSGSKDMKLELPVDAHVPEDYIGHERLRLEAYSKIAAARTREDLDAIAAELTDRYGPIPRVVERLFTVAELRESARAIGLEEAIVQGQMLRVGPLQLKDSQQVRLKRLHPGTHIRLATRQLLIPLPKPKGFGNVALSDDEILGWVRDLFALLSAIVSARRVPE</sequence>
<dbReference type="SUPFAM" id="SSF141259">
    <property type="entry name" value="CarD-like"/>
    <property type="match status" value="1"/>
</dbReference>
<dbReference type="SUPFAM" id="SSF52540">
    <property type="entry name" value="P-loop containing nucleoside triphosphate hydrolases"/>
    <property type="match status" value="4"/>
</dbReference>
<dbReference type="SMART" id="SM01058">
    <property type="entry name" value="CarD_TRCF"/>
    <property type="match status" value="1"/>
</dbReference>
<evidence type="ECO:0000256" key="12">
    <source>
        <dbReference type="ARBA" id="ARBA00070128"/>
    </source>
</evidence>
<dbReference type="GO" id="GO:0005737">
    <property type="term" value="C:cytoplasm"/>
    <property type="evidence" value="ECO:0007669"/>
    <property type="project" value="UniProtKB-SubCell"/>
</dbReference>
<gene>
    <name evidence="13" type="primary">mfd</name>
    <name evidence="16" type="ORF">BSZ39_08870</name>
</gene>
<dbReference type="SMART" id="SM00490">
    <property type="entry name" value="HELICc"/>
    <property type="match status" value="1"/>
</dbReference>
<comment type="subcellular location">
    <subcellularLocation>
        <location evidence="1 13">Cytoplasm</location>
    </subcellularLocation>
</comment>
<keyword evidence="8 13" id="KW-0238">DNA-binding</keyword>
<keyword evidence="17" id="KW-1185">Reference proteome</keyword>
<dbReference type="InterPro" id="IPR014001">
    <property type="entry name" value="Helicase_ATP-bd"/>
</dbReference>
<dbReference type="PROSITE" id="PS51194">
    <property type="entry name" value="HELICASE_CTER"/>
    <property type="match status" value="1"/>
</dbReference>
<evidence type="ECO:0000313" key="17">
    <source>
        <dbReference type="Proteomes" id="UP000185628"/>
    </source>
</evidence>
<evidence type="ECO:0000259" key="15">
    <source>
        <dbReference type="PROSITE" id="PS51194"/>
    </source>
</evidence>
<proteinExistence type="inferred from homology"/>
<dbReference type="CDD" id="cd17991">
    <property type="entry name" value="DEXHc_TRCF"/>
    <property type="match status" value="1"/>
</dbReference>
<feature type="domain" description="Helicase C-terminal" evidence="15">
    <location>
        <begin position="818"/>
        <end position="975"/>
    </location>
</feature>
<evidence type="ECO:0000256" key="6">
    <source>
        <dbReference type="ARBA" id="ARBA00022806"/>
    </source>
</evidence>
<dbReference type="InterPro" id="IPR005118">
    <property type="entry name" value="TRCF_C"/>
</dbReference>
<dbReference type="Gene3D" id="3.40.50.11180">
    <property type="match status" value="1"/>
</dbReference>
<evidence type="ECO:0000256" key="8">
    <source>
        <dbReference type="ARBA" id="ARBA00023125"/>
    </source>
</evidence>
<dbReference type="SUPFAM" id="SSF143517">
    <property type="entry name" value="TRCF domain-like"/>
    <property type="match status" value="1"/>
</dbReference>
<evidence type="ECO:0000256" key="10">
    <source>
        <dbReference type="ARBA" id="ARBA00061104"/>
    </source>
</evidence>
<dbReference type="GO" id="GO:0005524">
    <property type="term" value="F:ATP binding"/>
    <property type="evidence" value="ECO:0007669"/>
    <property type="project" value="UniProtKB-UniRule"/>
</dbReference>
<evidence type="ECO:0000256" key="3">
    <source>
        <dbReference type="ARBA" id="ARBA00022741"/>
    </source>
</evidence>
<evidence type="ECO:0000256" key="9">
    <source>
        <dbReference type="ARBA" id="ARBA00023204"/>
    </source>
</evidence>
<reference evidence="17" key="1">
    <citation type="submission" date="2016-12" db="EMBL/GenBank/DDBJ databases">
        <authorList>
            <person name="Meng X."/>
        </authorList>
    </citation>
    <scope>NUCLEOTIDE SEQUENCE [LARGE SCALE GENOMIC DNA]</scope>
    <source>
        <strain evidence="17">DSM 19116</strain>
    </source>
</reference>
<dbReference type="HAMAP" id="MF_00969">
    <property type="entry name" value="TRCF"/>
    <property type="match status" value="1"/>
</dbReference>
<evidence type="ECO:0000256" key="5">
    <source>
        <dbReference type="ARBA" id="ARBA00022801"/>
    </source>
</evidence>
<evidence type="ECO:0000256" key="11">
    <source>
        <dbReference type="ARBA" id="ARBA00061399"/>
    </source>
</evidence>
<dbReference type="Pfam" id="PF00270">
    <property type="entry name" value="DEAD"/>
    <property type="match status" value="1"/>
</dbReference>
<dbReference type="Gene3D" id="2.40.10.170">
    <property type="match status" value="1"/>
</dbReference>
<keyword evidence="4 13" id="KW-0227">DNA damage</keyword>
<comment type="function">
    <text evidence="13">Couples transcription and DNA repair by recognizing RNA polymerase (RNAP) stalled at DNA lesions. Mediates ATP-dependent release of RNAP and its truncated transcript from the DNA, and recruitment of nucleotide excision repair machinery to the damaged site.</text>
</comment>
<dbReference type="GO" id="GO:0000716">
    <property type="term" value="P:transcription-coupled nucleotide-excision repair, DNA damage recognition"/>
    <property type="evidence" value="ECO:0007669"/>
    <property type="project" value="UniProtKB-UniRule"/>
</dbReference>
<dbReference type="Proteomes" id="UP000185628">
    <property type="component" value="Unassembled WGS sequence"/>
</dbReference>
<keyword evidence="7 13" id="KW-0067">ATP-binding</keyword>
<evidence type="ECO:0000256" key="2">
    <source>
        <dbReference type="ARBA" id="ARBA00022490"/>
    </source>
</evidence>
<dbReference type="FunFam" id="3.40.50.300:FF:000546">
    <property type="entry name" value="Transcription-repair-coupling factor"/>
    <property type="match status" value="1"/>
</dbReference>
<organism evidence="16 17">
    <name type="scientific">Bowdeniella nasicola</name>
    <dbReference type="NCBI Taxonomy" id="208480"/>
    <lineage>
        <taxon>Bacteria</taxon>
        <taxon>Bacillati</taxon>
        <taxon>Actinomycetota</taxon>
        <taxon>Actinomycetes</taxon>
        <taxon>Actinomycetales</taxon>
        <taxon>Actinomycetaceae</taxon>
        <taxon>Bowdeniella</taxon>
    </lineage>
</organism>
<keyword evidence="2 13" id="KW-0963">Cytoplasm</keyword>
<evidence type="ECO:0000313" key="16">
    <source>
        <dbReference type="EMBL" id="OKL53573.1"/>
    </source>
</evidence>
<dbReference type="InterPro" id="IPR047112">
    <property type="entry name" value="RecG/Mfd"/>
</dbReference>
<dbReference type="NCBIfam" id="TIGR00580">
    <property type="entry name" value="mfd"/>
    <property type="match status" value="1"/>
</dbReference>
<evidence type="ECO:0000256" key="1">
    <source>
        <dbReference type="ARBA" id="ARBA00004496"/>
    </source>
</evidence>
<dbReference type="SMART" id="SM00487">
    <property type="entry name" value="DEXDc"/>
    <property type="match status" value="1"/>
</dbReference>
<comment type="caution">
    <text evidence="16">The sequence shown here is derived from an EMBL/GenBank/DDBJ whole genome shotgun (WGS) entry which is preliminary data.</text>
</comment>
<keyword evidence="6" id="KW-0347">Helicase</keyword>
<dbReference type="AlphaFoldDB" id="A0A1Q5Q129"/>
<dbReference type="InterPro" id="IPR036101">
    <property type="entry name" value="CarD-like/TRCF_RID_sf"/>
</dbReference>
<evidence type="ECO:0000256" key="4">
    <source>
        <dbReference type="ARBA" id="ARBA00022763"/>
    </source>
</evidence>